<evidence type="ECO:0000313" key="3">
    <source>
        <dbReference type="EMBL" id="MPN00028.1"/>
    </source>
</evidence>
<dbReference type="Gene3D" id="1.10.287.950">
    <property type="entry name" value="Methyl-accepting chemotaxis protein"/>
    <property type="match status" value="1"/>
</dbReference>
<dbReference type="InterPro" id="IPR051310">
    <property type="entry name" value="MCP_chemotaxis"/>
</dbReference>
<dbReference type="EMBL" id="VSSQ01046076">
    <property type="protein sequence ID" value="MPN00028.1"/>
    <property type="molecule type" value="Genomic_DNA"/>
</dbReference>
<reference evidence="3" key="1">
    <citation type="submission" date="2019-08" db="EMBL/GenBank/DDBJ databases">
        <authorList>
            <person name="Kucharzyk K."/>
            <person name="Murdoch R.W."/>
            <person name="Higgins S."/>
            <person name="Loffler F."/>
        </authorList>
    </citation>
    <scope>NUCLEOTIDE SEQUENCE</scope>
</reference>
<dbReference type="PANTHER" id="PTHR43531">
    <property type="entry name" value="PROTEIN ICFG"/>
    <property type="match status" value="1"/>
</dbReference>
<dbReference type="PANTHER" id="PTHR43531:SF11">
    <property type="entry name" value="METHYL-ACCEPTING CHEMOTAXIS PROTEIN 3"/>
    <property type="match status" value="1"/>
</dbReference>
<organism evidence="3">
    <name type="scientific">bioreactor metagenome</name>
    <dbReference type="NCBI Taxonomy" id="1076179"/>
    <lineage>
        <taxon>unclassified sequences</taxon>
        <taxon>metagenomes</taxon>
        <taxon>ecological metagenomes</taxon>
    </lineage>
</organism>
<protein>
    <submittedName>
        <fullName evidence="3">Methyl-accepting chemotaxis protein III</fullName>
    </submittedName>
</protein>
<proteinExistence type="predicted"/>
<dbReference type="SUPFAM" id="SSF58104">
    <property type="entry name" value="Methyl-accepting chemotaxis protein (MCP) signaling domain"/>
    <property type="match status" value="1"/>
</dbReference>
<keyword evidence="1" id="KW-0145">Chemotaxis</keyword>
<evidence type="ECO:0000259" key="2">
    <source>
        <dbReference type="PROSITE" id="PS50111"/>
    </source>
</evidence>
<dbReference type="GO" id="GO:0006935">
    <property type="term" value="P:chemotaxis"/>
    <property type="evidence" value="ECO:0007669"/>
    <property type="project" value="UniProtKB-KW"/>
</dbReference>
<dbReference type="GO" id="GO:0007165">
    <property type="term" value="P:signal transduction"/>
    <property type="evidence" value="ECO:0007669"/>
    <property type="project" value="InterPro"/>
</dbReference>
<name>A0A645EDG2_9ZZZZ</name>
<evidence type="ECO:0000256" key="1">
    <source>
        <dbReference type="ARBA" id="ARBA00022500"/>
    </source>
</evidence>
<dbReference type="PROSITE" id="PS50111">
    <property type="entry name" value="CHEMOTAXIS_TRANSDUC_2"/>
    <property type="match status" value="1"/>
</dbReference>
<dbReference type="GO" id="GO:0005886">
    <property type="term" value="C:plasma membrane"/>
    <property type="evidence" value="ECO:0007669"/>
    <property type="project" value="TreeGrafter"/>
</dbReference>
<dbReference type="AlphaFoldDB" id="A0A645EDG2"/>
<gene>
    <name evidence="3" type="primary">trg_5</name>
    <name evidence="3" type="ORF">SDC9_147222</name>
</gene>
<comment type="caution">
    <text evidence="3">The sequence shown here is derived from an EMBL/GenBank/DDBJ whole genome shotgun (WGS) entry which is preliminary data.</text>
</comment>
<sequence length="129" mass="14290">MANEVRNLSEKSARAAKYTETMLENSNLIIKKGMNEADTMAEILKDLLDKSAEINNSIEHISVASESQEYEINQTATSIEEISAAININSATAQESAAASEELRAQAQLLKNLVNKFVLKRNNFETDRV</sequence>
<dbReference type="GO" id="GO:0004888">
    <property type="term" value="F:transmembrane signaling receptor activity"/>
    <property type="evidence" value="ECO:0007669"/>
    <property type="project" value="TreeGrafter"/>
</dbReference>
<feature type="domain" description="Methyl-accepting transducer" evidence="2">
    <location>
        <begin position="1"/>
        <end position="104"/>
    </location>
</feature>
<accession>A0A645EDG2</accession>
<dbReference type="InterPro" id="IPR004089">
    <property type="entry name" value="MCPsignal_dom"/>
</dbReference>